<evidence type="ECO:0000313" key="8">
    <source>
        <dbReference type="Proteomes" id="UP000643610"/>
    </source>
</evidence>
<keyword evidence="2" id="KW-0418">Kinase</keyword>
<evidence type="ECO:0000259" key="6">
    <source>
        <dbReference type="Pfam" id="PF07730"/>
    </source>
</evidence>
<feature type="transmembrane region" description="Helical" evidence="4">
    <location>
        <begin position="99"/>
        <end position="119"/>
    </location>
</feature>
<sequence>MTSVTHSFLSKYFQAFLNTTLTKTLNESIRTLQSYRFVIIGFFACMIFGGFEFLELFFTEPQNANLQTPVGFLCIWFVRNILSNWILIDTENARLEWQYLCYLSYFALLPLLSSTLLWLRVQHRGFRDNHLFSVQLIAGLLGMSALLLVLAAQFAAFLSLRRALVWLALLMLAYSGVHLYYVFSSPTLAIHHWKIGVFYLFAQLSLYGICFAIVLALKRDIRQRQRLSVAYAELQATQVILSDTVRVTERTRIARDLHDILGHHLTALNLHLDLALRHSSLMNLETSTNSGNDNTLHQTLVVSRELARDLLTEVRAVVSSEKNDREINLQNALTILCTSIPTPIIGLHFITPDKPIPVHIAHSIFCCVREAITNAIRHANAKNMKITIKQHELKLSVQIHDDGRGCDRLIENNGLRGMQERLRLCGGEFRLDHAHNQGFYLNMLFPLNEYHT</sequence>
<dbReference type="PANTHER" id="PTHR24421:SF59">
    <property type="entry name" value="OXYGEN SENSOR HISTIDINE KINASE NREB"/>
    <property type="match status" value="1"/>
</dbReference>
<keyword evidence="8" id="KW-1185">Reference proteome</keyword>
<feature type="transmembrane region" description="Helical" evidence="4">
    <location>
        <begin position="70"/>
        <end position="87"/>
    </location>
</feature>
<dbReference type="Pfam" id="PF02518">
    <property type="entry name" value="HATPase_c"/>
    <property type="match status" value="1"/>
</dbReference>
<feature type="transmembrane region" description="Helical" evidence="4">
    <location>
        <begin position="195"/>
        <end position="217"/>
    </location>
</feature>
<dbReference type="Gene3D" id="3.30.565.10">
    <property type="entry name" value="Histidine kinase-like ATPase, C-terminal domain"/>
    <property type="match status" value="1"/>
</dbReference>
<reference evidence="7 8" key="1">
    <citation type="submission" date="2020-08" db="EMBL/GenBank/DDBJ databases">
        <title>Novel species isolated from subtropical streams in China.</title>
        <authorList>
            <person name="Lu H."/>
        </authorList>
    </citation>
    <scope>NUCLEOTIDE SEQUENCE [LARGE SCALE GENOMIC DNA]</scope>
    <source>
        <strain evidence="7 8">KCTC 52442</strain>
    </source>
</reference>
<dbReference type="InterPro" id="IPR050482">
    <property type="entry name" value="Sensor_HK_TwoCompSys"/>
</dbReference>
<evidence type="ECO:0000256" key="2">
    <source>
        <dbReference type="ARBA" id="ARBA00022777"/>
    </source>
</evidence>
<keyword evidence="4" id="KW-1133">Transmembrane helix</keyword>
<keyword evidence="1" id="KW-0808">Transferase</keyword>
<gene>
    <name evidence="7" type="ORF">H8K33_08965</name>
</gene>
<dbReference type="CDD" id="cd16917">
    <property type="entry name" value="HATPase_UhpB-NarQ-NarX-like"/>
    <property type="match status" value="1"/>
</dbReference>
<keyword evidence="3" id="KW-0902">Two-component regulatory system</keyword>
<proteinExistence type="predicted"/>
<dbReference type="Proteomes" id="UP000643610">
    <property type="component" value="Unassembled WGS sequence"/>
</dbReference>
<dbReference type="InterPro" id="IPR003594">
    <property type="entry name" value="HATPase_dom"/>
</dbReference>
<evidence type="ECO:0000313" key="7">
    <source>
        <dbReference type="EMBL" id="MBC3831636.1"/>
    </source>
</evidence>
<evidence type="ECO:0000256" key="1">
    <source>
        <dbReference type="ARBA" id="ARBA00022679"/>
    </source>
</evidence>
<feature type="transmembrane region" description="Helical" evidence="4">
    <location>
        <begin position="163"/>
        <end position="183"/>
    </location>
</feature>
<evidence type="ECO:0000256" key="4">
    <source>
        <dbReference type="SAM" id="Phobius"/>
    </source>
</evidence>
<accession>A0ABR6XQA5</accession>
<dbReference type="Pfam" id="PF07730">
    <property type="entry name" value="HisKA_3"/>
    <property type="match status" value="1"/>
</dbReference>
<dbReference type="SUPFAM" id="SSF55874">
    <property type="entry name" value="ATPase domain of HSP90 chaperone/DNA topoisomerase II/histidine kinase"/>
    <property type="match status" value="1"/>
</dbReference>
<name>A0ABR6XQA5_9BURK</name>
<organism evidence="7 8">
    <name type="scientific">Undibacterium amnicola</name>
    <dbReference type="NCBI Taxonomy" id="1834038"/>
    <lineage>
        <taxon>Bacteria</taxon>
        <taxon>Pseudomonadati</taxon>
        <taxon>Pseudomonadota</taxon>
        <taxon>Betaproteobacteria</taxon>
        <taxon>Burkholderiales</taxon>
        <taxon>Oxalobacteraceae</taxon>
        <taxon>Undibacterium</taxon>
    </lineage>
</organism>
<dbReference type="EMBL" id="JACOFU010000003">
    <property type="protein sequence ID" value="MBC3831636.1"/>
    <property type="molecule type" value="Genomic_DNA"/>
</dbReference>
<feature type="domain" description="Histidine kinase/HSP90-like ATPase" evidence="5">
    <location>
        <begin position="367"/>
        <end position="443"/>
    </location>
</feature>
<feature type="domain" description="Signal transduction histidine kinase subgroup 3 dimerisation and phosphoacceptor" evidence="6">
    <location>
        <begin position="249"/>
        <end position="319"/>
    </location>
</feature>
<protein>
    <submittedName>
        <fullName evidence="7">Uncharacterized protein</fullName>
    </submittedName>
</protein>
<evidence type="ECO:0000259" key="5">
    <source>
        <dbReference type="Pfam" id="PF02518"/>
    </source>
</evidence>
<dbReference type="InterPro" id="IPR036890">
    <property type="entry name" value="HATPase_C_sf"/>
</dbReference>
<dbReference type="Gene3D" id="1.20.5.1930">
    <property type="match status" value="1"/>
</dbReference>
<dbReference type="PANTHER" id="PTHR24421">
    <property type="entry name" value="NITRATE/NITRITE SENSOR PROTEIN NARX-RELATED"/>
    <property type="match status" value="1"/>
</dbReference>
<dbReference type="InterPro" id="IPR011712">
    <property type="entry name" value="Sig_transdc_His_kin_sub3_dim/P"/>
</dbReference>
<keyword evidence="4" id="KW-0812">Transmembrane</keyword>
<feature type="transmembrane region" description="Helical" evidence="4">
    <location>
        <begin position="37"/>
        <end position="58"/>
    </location>
</feature>
<comment type="caution">
    <text evidence="7">The sequence shown here is derived from an EMBL/GenBank/DDBJ whole genome shotgun (WGS) entry which is preliminary data.</text>
</comment>
<keyword evidence="4" id="KW-0472">Membrane</keyword>
<evidence type="ECO:0000256" key="3">
    <source>
        <dbReference type="ARBA" id="ARBA00023012"/>
    </source>
</evidence>
<dbReference type="RefSeq" id="WP_186890679.1">
    <property type="nucleotide sequence ID" value="NZ_JACOFU010000003.1"/>
</dbReference>
<feature type="transmembrane region" description="Helical" evidence="4">
    <location>
        <begin position="131"/>
        <end position="151"/>
    </location>
</feature>